<reference evidence="2 3" key="1">
    <citation type="journal article" date="2011" name="Stand. Genomic Sci.">
        <title>Complete genome sequence of the gliding freshwater bacterium Fluviicola taffensis type strain (RW262).</title>
        <authorList>
            <person name="Woyke T."/>
            <person name="Chertkov O."/>
            <person name="Lapidus A."/>
            <person name="Nolan M."/>
            <person name="Lucas S."/>
            <person name="Del Rio T.G."/>
            <person name="Tice H."/>
            <person name="Cheng J.F."/>
            <person name="Tapia R."/>
            <person name="Han C."/>
            <person name="Goodwin L."/>
            <person name="Pitluck S."/>
            <person name="Liolios K."/>
            <person name="Pagani I."/>
            <person name="Ivanova N."/>
            <person name="Huntemann M."/>
            <person name="Mavromatis K."/>
            <person name="Mikhailova N."/>
            <person name="Pati A."/>
            <person name="Chen A."/>
            <person name="Palaniappan K."/>
            <person name="Land M."/>
            <person name="Hauser L."/>
            <person name="Brambilla E.M."/>
            <person name="Rohde M."/>
            <person name="Mwirichia R."/>
            <person name="Sikorski J."/>
            <person name="Tindall B.J."/>
            <person name="Goker M."/>
            <person name="Bristow J."/>
            <person name="Eisen J.A."/>
            <person name="Markowitz V."/>
            <person name="Hugenholtz P."/>
            <person name="Klenk H.P."/>
            <person name="Kyrpides N.C."/>
        </authorList>
    </citation>
    <scope>NUCLEOTIDE SEQUENCE [LARGE SCALE GENOMIC DNA]</scope>
    <source>
        <strain evidence="3">DSM 16823 / RW262 / RW262</strain>
    </source>
</reference>
<keyword evidence="1" id="KW-0812">Transmembrane</keyword>
<dbReference type="Proteomes" id="UP000007463">
    <property type="component" value="Chromosome"/>
</dbReference>
<dbReference type="AlphaFoldDB" id="F2ID33"/>
<name>F2ID33_FLUTR</name>
<keyword evidence="3" id="KW-1185">Reference proteome</keyword>
<evidence type="ECO:0000313" key="2">
    <source>
        <dbReference type="EMBL" id="AEA44427.1"/>
    </source>
</evidence>
<dbReference type="EMBL" id="CP002542">
    <property type="protein sequence ID" value="AEA44427.1"/>
    <property type="molecule type" value="Genomic_DNA"/>
</dbReference>
<evidence type="ECO:0000313" key="3">
    <source>
        <dbReference type="Proteomes" id="UP000007463"/>
    </source>
</evidence>
<feature type="transmembrane region" description="Helical" evidence="1">
    <location>
        <begin position="12"/>
        <end position="37"/>
    </location>
</feature>
<feature type="transmembrane region" description="Helical" evidence="1">
    <location>
        <begin position="57"/>
        <end position="80"/>
    </location>
</feature>
<dbReference type="HOGENOM" id="CLU_2105367_0_0_10"/>
<proteinExistence type="predicted"/>
<feature type="transmembrane region" description="Helical" evidence="1">
    <location>
        <begin position="92"/>
        <end position="113"/>
    </location>
</feature>
<keyword evidence="1" id="KW-1133">Transmembrane helix</keyword>
<dbReference type="STRING" id="755732.Fluta_2442"/>
<protein>
    <submittedName>
        <fullName evidence="2">Uncharacterized protein</fullName>
    </submittedName>
</protein>
<evidence type="ECO:0000256" key="1">
    <source>
        <dbReference type="SAM" id="Phobius"/>
    </source>
</evidence>
<keyword evidence="1" id="KW-0472">Membrane</keyword>
<reference evidence="3" key="2">
    <citation type="submission" date="2011-02" db="EMBL/GenBank/DDBJ databases">
        <title>The complete genome of Fluviicola taffensis DSM 16823.</title>
        <authorList>
            <consortium name="US DOE Joint Genome Institute (JGI-PGF)"/>
            <person name="Lucas S."/>
            <person name="Copeland A."/>
            <person name="Lapidus A."/>
            <person name="Bruce D."/>
            <person name="Goodwin L."/>
            <person name="Pitluck S."/>
            <person name="Kyrpides N."/>
            <person name="Mavromatis K."/>
            <person name="Ivanova N."/>
            <person name="Mikhailova N."/>
            <person name="Pagani I."/>
            <person name="Chertkov O."/>
            <person name="Detter J.C."/>
            <person name="Han C."/>
            <person name="Tapia R."/>
            <person name="Land M."/>
            <person name="Hauser L."/>
            <person name="Markowitz V."/>
            <person name="Cheng J.-F."/>
            <person name="Hugenholtz P."/>
            <person name="Woyke T."/>
            <person name="Wu D."/>
            <person name="Tindall B."/>
            <person name="Pomrenke H.G."/>
            <person name="Brambilla E."/>
            <person name="Klenk H.-P."/>
            <person name="Eisen J.A."/>
        </authorList>
    </citation>
    <scope>NUCLEOTIDE SEQUENCE [LARGE SCALE GENOMIC DNA]</scope>
    <source>
        <strain evidence="3">DSM 16823 / RW262 / RW262</strain>
    </source>
</reference>
<gene>
    <name evidence="2" type="ordered locus">Fluta_2442</name>
</gene>
<dbReference type="KEGG" id="fte:Fluta_2442"/>
<organism evidence="2 3">
    <name type="scientific">Fluviicola taffensis (strain DSM 16823 / NCIMB 13979 / RW262)</name>
    <dbReference type="NCBI Taxonomy" id="755732"/>
    <lineage>
        <taxon>Bacteria</taxon>
        <taxon>Pseudomonadati</taxon>
        <taxon>Bacteroidota</taxon>
        <taxon>Flavobacteriia</taxon>
        <taxon>Flavobacteriales</taxon>
        <taxon>Crocinitomicaceae</taxon>
        <taxon>Fluviicola</taxon>
    </lineage>
</organism>
<accession>F2ID33</accession>
<sequence length="115" mass="13825">MTKHDSKLPEMYGFVSVFILSFHNIMNLITVSNLIMLNKSFFRRNLPEALVDFVKNYNIWILLMFTSLLILNNILLFNQAKHLETKYDKLKSSIYVFSYFIFTWFSWMFVVTFDL</sequence>